<keyword evidence="2" id="KW-0472">Membrane</keyword>
<feature type="region of interest" description="Disordered" evidence="1">
    <location>
        <begin position="721"/>
        <end position="744"/>
    </location>
</feature>
<organism evidence="3 4">
    <name type="scientific">Danionella cerebrum</name>
    <dbReference type="NCBI Taxonomy" id="2873325"/>
    <lineage>
        <taxon>Eukaryota</taxon>
        <taxon>Metazoa</taxon>
        <taxon>Chordata</taxon>
        <taxon>Craniata</taxon>
        <taxon>Vertebrata</taxon>
        <taxon>Euteleostomi</taxon>
        <taxon>Actinopterygii</taxon>
        <taxon>Neopterygii</taxon>
        <taxon>Teleostei</taxon>
        <taxon>Ostariophysi</taxon>
        <taxon>Cypriniformes</taxon>
        <taxon>Danionidae</taxon>
        <taxon>Danioninae</taxon>
        <taxon>Danionella</taxon>
    </lineage>
</organism>
<feature type="region of interest" description="Disordered" evidence="1">
    <location>
        <begin position="297"/>
        <end position="316"/>
    </location>
</feature>
<feature type="region of interest" description="Disordered" evidence="1">
    <location>
        <begin position="401"/>
        <end position="454"/>
    </location>
</feature>
<keyword evidence="2" id="KW-1133">Transmembrane helix</keyword>
<feature type="compositionally biased region" description="Basic residues" evidence="1">
    <location>
        <begin position="564"/>
        <end position="579"/>
    </location>
</feature>
<dbReference type="EMBL" id="SRMA01024300">
    <property type="protein sequence ID" value="TRZ00670.1"/>
    <property type="molecule type" value="Genomic_DNA"/>
</dbReference>
<protein>
    <submittedName>
        <fullName evidence="3">Uncharacterized protein</fullName>
    </submittedName>
</protein>
<proteinExistence type="predicted"/>
<feature type="transmembrane region" description="Helical" evidence="2">
    <location>
        <begin position="62"/>
        <end position="85"/>
    </location>
</feature>
<dbReference type="GO" id="GO:0044325">
    <property type="term" value="F:transmembrane transporter binding"/>
    <property type="evidence" value="ECO:0007669"/>
    <property type="project" value="InterPro"/>
</dbReference>
<feature type="compositionally biased region" description="Basic and acidic residues" evidence="1">
    <location>
        <begin position="637"/>
        <end position="650"/>
    </location>
</feature>
<dbReference type="AlphaFoldDB" id="A0A553RES0"/>
<sequence>MHQCGLAELTRFSSSEKHDADSSPLQAGLESSIHQAISAGDGSAPQLQQEVALWPGWQQSPLLLLGCVSVLAVLMLMLLVLFLLASDDLEKTLPSSRELIQQAHEVTIRLESAESLSASCCPGEWSTDNFLSASYPGRRVSFNETTTFKSGKDPEKGRRYTLTEGDFHHLKRARLTHLQSPPHPLEILTIMECESPESVAPAHHTHTMLQPSDGGLWSSGLALPGDSLNFSLNSQSPAHTIALMSRRQSMDEVSTSCSAQIGVFHFLSRLRRHASLDGAMSGESRVSKRRRLFRRQRAASETLEREEAALSDPTPPFLLTRHGTELRRLPEKSHKLSSLDVDAVMELQLDTSVVLQDESISNPAEEGDLSSGAGDEHPVLDQQSVCRDIWSLRASLERNASSDLSDSTRSFQSQEMDDETDGELPFDECTLRKNASESSESERGGDGDSNSRKLHQMDSGYASIEAPCKAPEDLRLFGCASGKTASERRQYFTNSGRKRMVCESLETKLFKEELEEDETVEPLVAKPQPRFRRRDFSIDEKTEALFNEFLRHDPQLDPQGSPSVRHRHQSRIHLRKQWQRNKQYSDPGSGRHSPSLEQQRCHPLRRGESANYPLDSRFHSTLPRIASAADEEADETESVKTESEKGKGSDAEENENNSSNNTSRQPLAVNPKPRLNLTTPALSKTVGSTIVSNLEISKPSYADVSAVDKLEPALTERLYSELRMPREQRESDVRVSRSSPDHES</sequence>
<reference evidence="3 4" key="1">
    <citation type="journal article" date="2019" name="Sci. Data">
        <title>Hybrid genome assembly and annotation of Danionella translucida.</title>
        <authorList>
            <person name="Kadobianskyi M."/>
            <person name="Schulze L."/>
            <person name="Schuelke M."/>
            <person name="Judkewitz B."/>
        </authorList>
    </citation>
    <scope>NUCLEOTIDE SEQUENCE [LARGE SCALE GENOMIC DNA]</scope>
    <source>
        <strain evidence="3 4">Bolton</strain>
    </source>
</reference>
<feature type="compositionally biased region" description="Acidic residues" evidence="1">
    <location>
        <begin position="415"/>
        <end position="426"/>
    </location>
</feature>
<keyword evidence="2" id="KW-0812">Transmembrane</keyword>
<feature type="compositionally biased region" description="Basic and acidic residues" evidence="1">
    <location>
        <begin position="429"/>
        <end position="451"/>
    </location>
</feature>
<dbReference type="GO" id="GO:0030141">
    <property type="term" value="C:secretory granule"/>
    <property type="evidence" value="ECO:0007669"/>
    <property type="project" value="TreeGrafter"/>
</dbReference>
<dbReference type="InterPro" id="IPR037658">
    <property type="entry name" value="CBARP"/>
</dbReference>
<feature type="compositionally biased region" description="Polar residues" evidence="1">
    <location>
        <begin position="401"/>
        <end position="414"/>
    </location>
</feature>
<gene>
    <name evidence="3" type="ORF">DNTS_012305</name>
</gene>
<dbReference type="GO" id="GO:0045955">
    <property type="term" value="P:negative regulation of calcium ion-dependent exocytosis"/>
    <property type="evidence" value="ECO:0007669"/>
    <property type="project" value="TreeGrafter"/>
</dbReference>
<accession>A0A553RES0</accession>
<dbReference type="GO" id="GO:0005886">
    <property type="term" value="C:plasma membrane"/>
    <property type="evidence" value="ECO:0007669"/>
    <property type="project" value="TreeGrafter"/>
</dbReference>
<evidence type="ECO:0000313" key="3">
    <source>
        <dbReference type="EMBL" id="TRZ00670.1"/>
    </source>
</evidence>
<dbReference type="STRING" id="623744.A0A553RES0"/>
<comment type="caution">
    <text evidence="3">The sequence shown here is derived from an EMBL/GenBank/DDBJ whole genome shotgun (WGS) entry which is preliminary data.</text>
</comment>
<evidence type="ECO:0000256" key="1">
    <source>
        <dbReference type="SAM" id="MobiDB-lite"/>
    </source>
</evidence>
<dbReference type="PANTHER" id="PTHR28597">
    <property type="entry name" value="VOLTAGE-DEPENDENT CALCIUM CHANNEL BETA SUBUNIT-ASSOCIATED REGULATORY PROTEIN"/>
    <property type="match status" value="1"/>
</dbReference>
<keyword evidence="4" id="KW-1185">Reference proteome</keyword>
<evidence type="ECO:0000256" key="2">
    <source>
        <dbReference type="SAM" id="Phobius"/>
    </source>
</evidence>
<evidence type="ECO:0000313" key="4">
    <source>
        <dbReference type="Proteomes" id="UP000316079"/>
    </source>
</evidence>
<feature type="region of interest" description="Disordered" evidence="1">
    <location>
        <begin position="550"/>
        <end position="680"/>
    </location>
</feature>
<feature type="region of interest" description="Disordered" evidence="1">
    <location>
        <begin position="356"/>
        <end position="378"/>
    </location>
</feature>
<dbReference type="PANTHER" id="PTHR28597:SF3">
    <property type="entry name" value="VOLTAGE-DEPENDENT CALCIUM CHANNEL BETA SUBUNIT-ASSOCIATED REGULATORY PROTEIN-LIKE"/>
    <property type="match status" value="1"/>
</dbReference>
<dbReference type="Proteomes" id="UP000316079">
    <property type="component" value="Unassembled WGS sequence"/>
</dbReference>
<name>A0A553RES0_9TELE</name>
<dbReference type="OrthoDB" id="6247020at2759"/>